<dbReference type="InterPro" id="IPR000836">
    <property type="entry name" value="PRTase_dom"/>
</dbReference>
<feature type="non-terminal residue" evidence="9">
    <location>
        <position position="182"/>
    </location>
</feature>
<keyword evidence="5" id="KW-0460">Magnesium</keyword>
<keyword evidence="4" id="KW-0808">Transferase</keyword>
<evidence type="ECO:0000313" key="9">
    <source>
        <dbReference type="EMBL" id="KPK67400.1"/>
    </source>
</evidence>
<dbReference type="HAMAP" id="MF_01208">
    <property type="entry name" value="PyrE"/>
    <property type="match status" value="1"/>
</dbReference>
<evidence type="ECO:0000256" key="2">
    <source>
        <dbReference type="ARBA" id="ARBA00011971"/>
    </source>
</evidence>
<dbReference type="GO" id="GO:0004588">
    <property type="term" value="F:orotate phosphoribosyltransferase activity"/>
    <property type="evidence" value="ECO:0007669"/>
    <property type="project" value="UniProtKB-UniRule"/>
</dbReference>
<dbReference type="PANTHER" id="PTHR19278">
    <property type="entry name" value="OROTATE PHOSPHORIBOSYLTRANSFERASE"/>
    <property type="match status" value="1"/>
</dbReference>
<accession>A0A0S8G2Y5</accession>
<evidence type="ECO:0000259" key="8">
    <source>
        <dbReference type="Pfam" id="PF00156"/>
    </source>
</evidence>
<name>A0A0S8G2Y5_UNCW3</name>
<dbReference type="GO" id="GO:0044205">
    <property type="term" value="P:'de novo' UMP biosynthetic process"/>
    <property type="evidence" value="ECO:0007669"/>
    <property type="project" value="UniProtKB-UniPathway"/>
</dbReference>
<dbReference type="Gene3D" id="3.40.50.2020">
    <property type="match status" value="1"/>
</dbReference>
<evidence type="ECO:0000256" key="7">
    <source>
        <dbReference type="NCBIfam" id="TIGR01367"/>
    </source>
</evidence>
<evidence type="ECO:0000256" key="1">
    <source>
        <dbReference type="ARBA" id="ARBA00004889"/>
    </source>
</evidence>
<keyword evidence="3" id="KW-0328">Glycosyltransferase</keyword>
<dbReference type="Proteomes" id="UP000051096">
    <property type="component" value="Unassembled WGS sequence"/>
</dbReference>
<sequence>MDLKQMLKDLHVLQEGHFVLNSGLHSQYYFEKFRILENPDAAVRLCSVIADRFEGTSVDWVIGPTTGGIIIAYEVARQLGKHAGFAEERDGKRIVGRGFNIRNKDVLIVDDVMTTGKSIVETIDAVTSKGGHVVGVAVLIDRSVEDMPFEYFATYRQVVENYKAASCPLCKRKVPLSKLGGV</sequence>
<dbReference type="Pfam" id="PF00156">
    <property type="entry name" value="Pribosyltran"/>
    <property type="match status" value="1"/>
</dbReference>
<dbReference type="GO" id="GO:0019856">
    <property type="term" value="P:pyrimidine nucleobase biosynthetic process"/>
    <property type="evidence" value="ECO:0007669"/>
    <property type="project" value="InterPro"/>
</dbReference>
<evidence type="ECO:0000256" key="3">
    <source>
        <dbReference type="ARBA" id="ARBA00022676"/>
    </source>
</evidence>
<dbReference type="NCBIfam" id="TIGR01367">
    <property type="entry name" value="pyrE_Therm"/>
    <property type="match status" value="1"/>
</dbReference>
<dbReference type="AlphaFoldDB" id="A0A0S8G2Y5"/>
<dbReference type="InterPro" id="IPR029057">
    <property type="entry name" value="PRTase-like"/>
</dbReference>
<organism evidence="9 10">
    <name type="scientific">candidate division WOR_3 bacterium SM23_60</name>
    <dbReference type="NCBI Taxonomy" id="1703780"/>
    <lineage>
        <taxon>Bacteria</taxon>
        <taxon>Bacteria division WOR-3</taxon>
    </lineage>
</organism>
<dbReference type="EMBL" id="LJUO01000223">
    <property type="protein sequence ID" value="KPK67400.1"/>
    <property type="molecule type" value="Genomic_DNA"/>
</dbReference>
<dbReference type="UniPathway" id="UPA00070">
    <property type="reaction ID" value="UER00119"/>
</dbReference>
<gene>
    <name evidence="9" type="ORF">AMJ87_13390</name>
</gene>
<feature type="domain" description="Phosphoribosyltransferase" evidence="8">
    <location>
        <begin position="39"/>
        <end position="148"/>
    </location>
</feature>
<proteinExistence type="inferred from homology"/>
<evidence type="ECO:0000256" key="5">
    <source>
        <dbReference type="ARBA" id="ARBA00022842"/>
    </source>
</evidence>
<evidence type="ECO:0000256" key="6">
    <source>
        <dbReference type="ARBA" id="ARBA00022975"/>
    </source>
</evidence>
<keyword evidence="6" id="KW-0665">Pyrimidine biosynthesis</keyword>
<evidence type="ECO:0000256" key="4">
    <source>
        <dbReference type="ARBA" id="ARBA00022679"/>
    </source>
</evidence>
<dbReference type="CDD" id="cd06223">
    <property type="entry name" value="PRTases_typeI"/>
    <property type="match status" value="1"/>
</dbReference>
<dbReference type="PANTHER" id="PTHR19278:SF9">
    <property type="entry name" value="URIDINE 5'-MONOPHOSPHATE SYNTHASE"/>
    <property type="match status" value="1"/>
</dbReference>
<comment type="caution">
    <text evidence="9">The sequence shown here is derived from an EMBL/GenBank/DDBJ whole genome shotgun (WGS) entry which is preliminary data.</text>
</comment>
<dbReference type="SUPFAM" id="SSF53271">
    <property type="entry name" value="PRTase-like"/>
    <property type="match status" value="1"/>
</dbReference>
<evidence type="ECO:0000313" key="10">
    <source>
        <dbReference type="Proteomes" id="UP000051096"/>
    </source>
</evidence>
<reference evidence="9 10" key="1">
    <citation type="journal article" date="2015" name="Microbiome">
        <title>Genomic resolution of linkages in carbon, nitrogen, and sulfur cycling among widespread estuary sediment bacteria.</title>
        <authorList>
            <person name="Baker B.J."/>
            <person name="Lazar C.S."/>
            <person name="Teske A.P."/>
            <person name="Dick G.J."/>
        </authorList>
    </citation>
    <scope>NUCLEOTIDE SEQUENCE [LARGE SCALE GENOMIC DNA]</scope>
    <source>
        <strain evidence="9">SM23_60</strain>
    </source>
</reference>
<dbReference type="EC" id="2.4.2.10" evidence="2 7"/>
<dbReference type="InterPro" id="IPR006273">
    <property type="entry name" value="Orotate_PRibTrfase_bac"/>
</dbReference>
<protein>
    <recommendedName>
        <fullName evidence="2 7">Orotate phosphoribosyltransferase</fullName>
        <ecNumber evidence="2 7">2.4.2.10</ecNumber>
    </recommendedName>
</protein>
<comment type="pathway">
    <text evidence="1">Pyrimidine metabolism; UMP biosynthesis via de novo pathway; UMP from orotate: step 1/2.</text>
</comment>
<dbReference type="InterPro" id="IPR023031">
    <property type="entry name" value="OPRT"/>
</dbReference>